<gene>
    <name evidence="1" type="ORF">GCM10010307_79690</name>
</gene>
<organism evidence="1 2">
    <name type="scientific">Streptomyces vastus</name>
    <dbReference type="NCBI Taxonomy" id="285451"/>
    <lineage>
        <taxon>Bacteria</taxon>
        <taxon>Bacillati</taxon>
        <taxon>Actinomycetota</taxon>
        <taxon>Actinomycetes</taxon>
        <taxon>Kitasatosporales</taxon>
        <taxon>Streptomycetaceae</taxon>
        <taxon>Streptomyces</taxon>
    </lineage>
</organism>
<protein>
    <submittedName>
        <fullName evidence="1">Uncharacterized protein</fullName>
    </submittedName>
</protein>
<name>A0ABN3RUW6_9ACTN</name>
<dbReference type="EMBL" id="BAAASJ010000120">
    <property type="protein sequence ID" value="GAA2661436.1"/>
    <property type="molecule type" value="Genomic_DNA"/>
</dbReference>
<reference evidence="1 2" key="1">
    <citation type="journal article" date="2019" name="Int. J. Syst. Evol. Microbiol.">
        <title>The Global Catalogue of Microorganisms (GCM) 10K type strain sequencing project: providing services to taxonomists for standard genome sequencing and annotation.</title>
        <authorList>
            <consortium name="The Broad Institute Genomics Platform"/>
            <consortium name="The Broad Institute Genome Sequencing Center for Infectious Disease"/>
            <person name="Wu L."/>
            <person name="Ma J."/>
        </authorList>
    </citation>
    <scope>NUCLEOTIDE SEQUENCE [LARGE SCALE GENOMIC DNA]</scope>
    <source>
        <strain evidence="1 2">JCM 4524</strain>
    </source>
</reference>
<keyword evidence="2" id="KW-1185">Reference proteome</keyword>
<proteinExistence type="predicted"/>
<sequence length="39" mass="4367">MGPPAIACLAYDGKVPIEVESDYLPKHLRQHSWLGEFPT</sequence>
<comment type="caution">
    <text evidence="1">The sequence shown here is derived from an EMBL/GenBank/DDBJ whole genome shotgun (WGS) entry which is preliminary data.</text>
</comment>
<evidence type="ECO:0000313" key="1">
    <source>
        <dbReference type="EMBL" id="GAA2661436.1"/>
    </source>
</evidence>
<evidence type="ECO:0000313" key="2">
    <source>
        <dbReference type="Proteomes" id="UP001500151"/>
    </source>
</evidence>
<accession>A0ABN3RUW6</accession>
<dbReference type="Proteomes" id="UP001500151">
    <property type="component" value="Unassembled WGS sequence"/>
</dbReference>